<dbReference type="Proteomes" id="UP001605036">
    <property type="component" value="Unassembled WGS sequence"/>
</dbReference>
<reference evidence="1 2" key="1">
    <citation type="submission" date="2024-09" db="EMBL/GenBank/DDBJ databases">
        <title>Chromosome-scale assembly of Riccia fluitans.</title>
        <authorList>
            <person name="Paukszto L."/>
            <person name="Sawicki J."/>
            <person name="Karawczyk K."/>
            <person name="Piernik-Szablinska J."/>
            <person name="Szczecinska M."/>
            <person name="Mazdziarz M."/>
        </authorList>
    </citation>
    <scope>NUCLEOTIDE SEQUENCE [LARGE SCALE GENOMIC DNA]</scope>
    <source>
        <strain evidence="1">Rf_01</strain>
        <tissue evidence="1">Aerial parts of the thallus</tissue>
    </source>
</reference>
<comment type="caution">
    <text evidence="1">The sequence shown here is derived from an EMBL/GenBank/DDBJ whole genome shotgun (WGS) entry which is preliminary data.</text>
</comment>
<accession>A0ABD1XKU0</accession>
<organism evidence="1 2">
    <name type="scientific">Riccia fluitans</name>
    <dbReference type="NCBI Taxonomy" id="41844"/>
    <lineage>
        <taxon>Eukaryota</taxon>
        <taxon>Viridiplantae</taxon>
        <taxon>Streptophyta</taxon>
        <taxon>Embryophyta</taxon>
        <taxon>Marchantiophyta</taxon>
        <taxon>Marchantiopsida</taxon>
        <taxon>Marchantiidae</taxon>
        <taxon>Marchantiales</taxon>
        <taxon>Ricciaceae</taxon>
        <taxon>Riccia</taxon>
    </lineage>
</organism>
<sequence>MCNRKDSSRGISAGLHPQLVQQLRLLKRAQQRTRLNKNQRRLKDIASPVLLSQTTKCQIGMRKRQTRKWEVRKAGG</sequence>
<dbReference type="EMBL" id="JBHFFA010000008">
    <property type="protein sequence ID" value="KAL2609559.1"/>
    <property type="molecule type" value="Genomic_DNA"/>
</dbReference>
<evidence type="ECO:0000313" key="1">
    <source>
        <dbReference type="EMBL" id="KAL2609559.1"/>
    </source>
</evidence>
<keyword evidence="2" id="KW-1185">Reference proteome</keyword>
<proteinExistence type="predicted"/>
<protein>
    <submittedName>
        <fullName evidence="1">Uncharacterized protein</fullName>
    </submittedName>
</protein>
<dbReference type="AlphaFoldDB" id="A0ABD1XKU0"/>
<name>A0ABD1XKU0_9MARC</name>
<evidence type="ECO:0000313" key="2">
    <source>
        <dbReference type="Proteomes" id="UP001605036"/>
    </source>
</evidence>
<gene>
    <name evidence="1" type="ORF">R1flu_028132</name>
</gene>